<evidence type="ECO:0000313" key="1">
    <source>
        <dbReference type="EMBL" id="MCV7628633.1"/>
    </source>
</evidence>
<accession>A0AAP3AKY2</accession>
<gene>
    <name evidence="1" type="ORF">M3A82_004655</name>
</gene>
<dbReference type="EMBL" id="JALXKZ020000006">
    <property type="protein sequence ID" value="MCV7628633.1"/>
    <property type="molecule type" value="Genomic_DNA"/>
</dbReference>
<proteinExistence type="predicted"/>
<dbReference type="RefSeq" id="WP_216880018.1">
    <property type="nucleotide sequence ID" value="NZ_CP082331.1"/>
</dbReference>
<dbReference type="Proteomes" id="UP001205867">
    <property type="component" value="Unassembled WGS sequence"/>
</dbReference>
<reference evidence="1" key="1">
    <citation type="submission" date="2023-06" db="EMBL/GenBank/DDBJ databases">
        <title>lsaBGC provides a comprehensive framework for evolutionary analysis of biosynthetic gene clusters within focal taxa.</title>
        <authorList>
            <person name="Salamzade R."/>
            <person name="Sandstrom S."/>
            <person name="Kalan L.R."/>
        </authorList>
    </citation>
    <scope>NUCLEOTIDE SEQUENCE</scope>
    <source>
        <strain evidence="1">P3-SID899</strain>
    </source>
</reference>
<comment type="caution">
    <text evidence="1">The sequence shown here is derived from an EMBL/GenBank/DDBJ whole genome shotgun (WGS) entry which is preliminary data.</text>
</comment>
<sequence length="49" mass="5369">MDTYKVTAITTWSVEWSVAGQPGVIETATRSSRDVLIGEYQAVNVKPGR</sequence>
<evidence type="ECO:0000313" key="2">
    <source>
        <dbReference type="Proteomes" id="UP001205867"/>
    </source>
</evidence>
<name>A0AAP3AKY2_MICLU</name>
<dbReference type="AlphaFoldDB" id="A0AAP3AKY2"/>
<organism evidence="1 2">
    <name type="scientific">Micrococcus luteus</name>
    <name type="common">Micrococcus lysodeikticus</name>
    <dbReference type="NCBI Taxonomy" id="1270"/>
    <lineage>
        <taxon>Bacteria</taxon>
        <taxon>Bacillati</taxon>
        <taxon>Actinomycetota</taxon>
        <taxon>Actinomycetes</taxon>
        <taxon>Micrococcales</taxon>
        <taxon>Micrococcaceae</taxon>
        <taxon>Micrococcus</taxon>
    </lineage>
</organism>
<protein>
    <submittedName>
        <fullName evidence="1">Uncharacterized protein</fullName>
    </submittedName>
</protein>